<dbReference type="EMBL" id="JBHSCY010000001">
    <property type="protein sequence ID" value="MFC4268343.1"/>
    <property type="molecule type" value="Genomic_DNA"/>
</dbReference>
<dbReference type="Pfam" id="PF12412">
    <property type="entry name" value="DUF3667"/>
    <property type="match status" value="1"/>
</dbReference>
<evidence type="ECO:0000313" key="3">
    <source>
        <dbReference type="EMBL" id="MFC4268343.1"/>
    </source>
</evidence>
<dbReference type="InterPro" id="IPR022134">
    <property type="entry name" value="DUF3667"/>
</dbReference>
<keyword evidence="2" id="KW-0812">Transmembrane</keyword>
<organism evidence="3 4">
    <name type="scientific">Polaribacter marinivivus</name>
    <dbReference type="NCBI Taxonomy" id="1524260"/>
    <lineage>
        <taxon>Bacteria</taxon>
        <taxon>Pseudomonadati</taxon>
        <taxon>Bacteroidota</taxon>
        <taxon>Flavobacteriia</taxon>
        <taxon>Flavobacteriales</taxon>
        <taxon>Flavobacteriaceae</taxon>
    </lineage>
</organism>
<protein>
    <submittedName>
        <fullName evidence="3">DUF3667 domain-containing protein</fullName>
    </submittedName>
</protein>
<feature type="transmembrane region" description="Helical" evidence="2">
    <location>
        <begin position="191"/>
        <end position="213"/>
    </location>
</feature>
<feature type="coiled-coil region" evidence="1">
    <location>
        <begin position="112"/>
        <end position="147"/>
    </location>
</feature>
<feature type="transmembrane region" description="Helical" evidence="2">
    <location>
        <begin position="219"/>
        <end position="239"/>
    </location>
</feature>
<gene>
    <name evidence="3" type="ORF">ACFOWD_05440</name>
</gene>
<reference evidence="4" key="1">
    <citation type="journal article" date="2019" name="Int. J. Syst. Evol. Microbiol.">
        <title>The Global Catalogue of Microorganisms (GCM) 10K type strain sequencing project: providing services to taxonomists for standard genome sequencing and annotation.</title>
        <authorList>
            <consortium name="The Broad Institute Genomics Platform"/>
            <consortium name="The Broad Institute Genome Sequencing Center for Infectious Disease"/>
            <person name="Wu L."/>
            <person name="Ma J."/>
        </authorList>
    </citation>
    <scope>NUCLEOTIDE SEQUENCE [LARGE SCALE GENOMIC DNA]</scope>
    <source>
        <strain evidence="4">CECT 8655</strain>
    </source>
</reference>
<feature type="transmembrane region" description="Helical" evidence="2">
    <location>
        <begin position="251"/>
        <end position="281"/>
    </location>
</feature>
<dbReference type="RefSeq" id="WP_377408753.1">
    <property type="nucleotide sequence ID" value="NZ_JBHSCY010000001.1"/>
</dbReference>
<sequence>MECKNCLNNLPEKANFCNNCGAKVVVNRITFKSLLLDVFVNVFGFDSRFFITLRTVARQPELLLHDYLNGVRKRYMNPFSFLAIAAGISLLVFNYFADDFIEINQTMNSSQIEALQEKANLDIASLKNLSEKEVKKLKVEQQSAQMQLKFNKGMIEFMLRYLNLLTFVFLLLFAVLSKWTFWKPYNFGEHLVINAFLYGFLTYLTLILFFFAIVIHPSIYFASTFIYIFYYMYVLGKFFKLTFWQSIKKLFRFLFGLAVVFVTIIILTIAIGILLGFLGIIKFDL</sequence>
<dbReference type="Proteomes" id="UP001595826">
    <property type="component" value="Unassembled WGS sequence"/>
</dbReference>
<accession>A0ABV8R8N1</accession>
<keyword evidence="4" id="KW-1185">Reference proteome</keyword>
<proteinExistence type="predicted"/>
<feature type="transmembrane region" description="Helical" evidence="2">
    <location>
        <begin position="79"/>
        <end position="97"/>
    </location>
</feature>
<keyword evidence="2" id="KW-1133">Transmembrane helix</keyword>
<keyword evidence="2" id="KW-0472">Membrane</keyword>
<feature type="transmembrane region" description="Helical" evidence="2">
    <location>
        <begin position="158"/>
        <end position="179"/>
    </location>
</feature>
<name>A0ABV8R8N1_9FLAO</name>
<evidence type="ECO:0000256" key="2">
    <source>
        <dbReference type="SAM" id="Phobius"/>
    </source>
</evidence>
<evidence type="ECO:0000256" key="1">
    <source>
        <dbReference type="SAM" id="Coils"/>
    </source>
</evidence>
<keyword evidence="1" id="KW-0175">Coiled coil</keyword>
<evidence type="ECO:0000313" key="4">
    <source>
        <dbReference type="Proteomes" id="UP001595826"/>
    </source>
</evidence>
<comment type="caution">
    <text evidence="3">The sequence shown here is derived from an EMBL/GenBank/DDBJ whole genome shotgun (WGS) entry which is preliminary data.</text>
</comment>